<organism evidence="8 9">
    <name type="scientific">Phaeoacremonium minimum (strain UCR-PA7)</name>
    <name type="common">Esca disease fungus</name>
    <name type="synonym">Togninia minima</name>
    <dbReference type="NCBI Taxonomy" id="1286976"/>
    <lineage>
        <taxon>Eukaryota</taxon>
        <taxon>Fungi</taxon>
        <taxon>Dikarya</taxon>
        <taxon>Ascomycota</taxon>
        <taxon>Pezizomycotina</taxon>
        <taxon>Sordariomycetes</taxon>
        <taxon>Sordariomycetidae</taxon>
        <taxon>Togniniales</taxon>
        <taxon>Togniniaceae</taxon>
        <taxon>Phaeoacremonium</taxon>
    </lineage>
</organism>
<gene>
    <name evidence="8" type="ORF">UCRPA7_5475</name>
</gene>
<dbReference type="RefSeq" id="XP_007916213.1">
    <property type="nucleotide sequence ID" value="XM_007918022.1"/>
</dbReference>
<evidence type="ECO:0000256" key="2">
    <source>
        <dbReference type="ARBA" id="ARBA00022723"/>
    </source>
</evidence>
<dbReference type="Proteomes" id="UP000014074">
    <property type="component" value="Unassembled WGS sequence"/>
</dbReference>
<keyword evidence="3 6" id="KW-0560">Oxidoreductase</keyword>
<dbReference type="PRINTS" id="PR00385">
    <property type="entry name" value="P450"/>
</dbReference>
<evidence type="ECO:0000256" key="1">
    <source>
        <dbReference type="ARBA" id="ARBA00010617"/>
    </source>
</evidence>
<keyword evidence="5 6" id="KW-0349">Heme</keyword>
<evidence type="ECO:0000256" key="7">
    <source>
        <dbReference type="SAM" id="Phobius"/>
    </source>
</evidence>
<dbReference type="HOGENOM" id="CLU_001570_20_0_1"/>
<keyword evidence="7" id="KW-0472">Membrane</keyword>
<dbReference type="InterPro" id="IPR002401">
    <property type="entry name" value="Cyt_P450_E_grp-I"/>
</dbReference>
<dbReference type="InterPro" id="IPR050364">
    <property type="entry name" value="Cytochrome_P450_fung"/>
</dbReference>
<dbReference type="KEGG" id="tmn:UCRPA7_5475"/>
<evidence type="ECO:0000256" key="3">
    <source>
        <dbReference type="ARBA" id="ARBA00023002"/>
    </source>
</evidence>
<feature type="transmembrane region" description="Helical" evidence="7">
    <location>
        <begin position="185"/>
        <end position="202"/>
    </location>
</feature>
<protein>
    <submittedName>
        <fullName evidence="8">Putative cytochrome p450 protein</fullName>
    </submittedName>
</protein>
<dbReference type="EMBL" id="KB933181">
    <property type="protein sequence ID" value="EON99084.1"/>
    <property type="molecule type" value="Genomic_DNA"/>
</dbReference>
<dbReference type="GO" id="GO:0020037">
    <property type="term" value="F:heme binding"/>
    <property type="evidence" value="ECO:0007669"/>
    <property type="project" value="InterPro"/>
</dbReference>
<comment type="similarity">
    <text evidence="1 6">Belongs to the cytochrome P450 family.</text>
</comment>
<sequence length="227" mass="25275">MKDIEAGTAQPSFMKSHWERFKENEKSGRAHDMTVADIKGATGAVFIAGGNSTWSTVLSCMLFLTKYPEVQRRVQQEIDAVVGTDRLPDFDDRPNLRYLERFVNEVMRMLPLNPLVIPHRSLEDDVYNGMFIPKGSVIFANTKAMTSNPAVYANPDVFDPDRYERGEPYPQGNFGFGRRKCPGNFLALASVYIFVATLMATFDLEKVIGSDGLPIEPREGVSIGLGG</sequence>
<name>R8BIH5_PHAM7</name>
<dbReference type="PANTHER" id="PTHR46300">
    <property type="entry name" value="P450, PUTATIVE (EUROFUNG)-RELATED-RELATED"/>
    <property type="match status" value="1"/>
</dbReference>
<dbReference type="Gene3D" id="1.10.630.10">
    <property type="entry name" value="Cytochrome P450"/>
    <property type="match status" value="1"/>
</dbReference>
<dbReference type="PROSITE" id="PS00086">
    <property type="entry name" value="CYTOCHROME_P450"/>
    <property type="match status" value="1"/>
</dbReference>
<comment type="cofactor">
    <cofactor evidence="5">
        <name>heme</name>
        <dbReference type="ChEBI" id="CHEBI:30413"/>
    </cofactor>
</comment>
<keyword evidence="7" id="KW-0812">Transmembrane</keyword>
<evidence type="ECO:0000256" key="6">
    <source>
        <dbReference type="RuleBase" id="RU000461"/>
    </source>
</evidence>
<dbReference type="SUPFAM" id="SSF48264">
    <property type="entry name" value="Cytochrome P450"/>
    <property type="match status" value="1"/>
</dbReference>
<dbReference type="Pfam" id="PF00067">
    <property type="entry name" value="p450"/>
    <property type="match status" value="1"/>
</dbReference>
<dbReference type="OrthoDB" id="1103324at2759"/>
<dbReference type="InterPro" id="IPR017972">
    <property type="entry name" value="Cyt_P450_CS"/>
</dbReference>
<dbReference type="GO" id="GO:0016705">
    <property type="term" value="F:oxidoreductase activity, acting on paired donors, with incorporation or reduction of molecular oxygen"/>
    <property type="evidence" value="ECO:0007669"/>
    <property type="project" value="InterPro"/>
</dbReference>
<dbReference type="GO" id="GO:0005506">
    <property type="term" value="F:iron ion binding"/>
    <property type="evidence" value="ECO:0007669"/>
    <property type="project" value="InterPro"/>
</dbReference>
<evidence type="ECO:0000256" key="4">
    <source>
        <dbReference type="ARBA" id="ARBA00023004"/>
    </source>
</evidence>
<evidence type="ECO:0000313" key="9">
    <source>
        <dbReference type="Proteomes" id="UP000014074"/>
    </source>
</evidence>
<accession>R8BIH5</accession>
<evidence type="ECO:0000313" key="8">
    <source>
        <dbReference type="EMBL" id="EON99084.1"/>
    </source>
</evidence>
<dbReference type="PANTHER" id="PTHR46300:SF5">
    <property type="entry name" value="CYTOCHROME P450"/>
    <property type="match status" value="1"/>
</dbReference>
<proteinExistence type="inferred from homology"/>
<keyword evidence="4 5" id="KW-0408">Iron</keyword>
<dbReference type="InterPro" id="IPR001128">
    <property type="entry name" value="Cyt_P450"/>
</dbReference>
<evidence type="ECO:0000256" key="5">
    <source>
        <dbReference type="PIRSR" id="PIRSR602401-1"/>
    </source>
</evidence>
<reference evidence="9" key="1">
    <citation type="journal article" date="2013" name="Genome Announc.">
        <title>Draft genome sequence of the ascomycete Phaeoacremonium aleophilum strain UCR-PA7, a causal agent of the esca disease complex in grapevines.</title>
        <authorList>
            <person name="Blanco-Ulate B."/>
            <person name="Rolshausen P."/>
            <person name="Cantu D."/>
        </authorList>
    </citation>
    <scope>NUCLEOTIDE SEQUENCE [LARGE SCALE GENOMIC DNA]</scope>
    <source>
        <strain evidence="9">UCR-PA7</strain>
    </source>
</reference>
<dbReference type="GeneID" id="19326034"/>
<feature type="binding site" description="axial binding residue" evidence="5">
    <location>
        <position position="181"/>
    </location>
    <ligand>
        <name>heme</name>
        <dbReference type="ChEBI" id="CHEBI:30413"/>
    </ligand>
    <ligandPart>
        <name>Fe</name>
        <dbReference type="ChEBI" id="CHEBI:18248"/>
    </ligandPart>
</feature>
<dbReference type="AlphaFoldDB" id="R8BIH5"/>
<keyword evidence="2 5" id="KW-0479">Metal-binding</keyword>
<dbReference type="GO" id="GO:0004497">
    <property type="term" value="F:monooxygenase activity"/>
    <property type="evidence" value="ECO:0007669"/>
    <property type="project" value="UniProtKB-KW"/>
</dbReference>
<dbReference type="PRINTS" id="PR00463">
    <property type="entry name" value="EP450I"/>
</dbReference>
<keyword evidence="6" id="KW-0503">Monooxygenase</keyword>
<keyword evidence="9" id="KW-1185">Reference proteome</keyword>
<dbReference type="eggNOG" id="KOG0156">
    <property type="taxonomic scope" value="Eukaryota"/>
</dbReference>
<keyword evidence="7" id="KW-1133">Transmembrane helix</keyword>
<dbReference type="InterPro" id="IPR036396">
    <property type="entry name" value="Cyt_P450_sf"/>
</dbReference>